<feature type="compositionally biased region" description="Polar residues" evidence="3">
    <location>
        <begin position="85"/>
        <end position="114"/>
    </location>
</feature>
<feature type="region of interest" description="Disordered" evidence="3">
    <location>
        <begin position="85"/>
        <end position="142"/>
    </location>
</feature>
<evidence type="ECO:0000313" key="6">
    <source>
        <dbReference type="Proteomes" id="UP000078397"/>
    </source>
</evidence>
<evidence type="ECO:0000256" key="1">
    <source>
        <dbReference type="ARBA" id="ARBA00004123"/>
    </source>
</evidence>
<proteinExistence type="predicted"/>
<organism evidence="5 6">
    <name type="scientific">Pochonia chlamydosporia 170</name>
    <dbReference type="NCBI Taxonomy" id="1380566"/>
    <lineage>
        <taxon>Eukaryota</taxon>
        <taxon>Fungi</taxon>
        <taxon>Dikarya</taxon>
        <taxon>Ascomycota</taxon>
        <taxon>Pezizomycotina</taxon>
        <taxon>Sordariomycetes</taxon>
        <taxon>Hypocreomycetidae</taxon>
        <taxon>Hypocreales</taxon>
        <taxon>Clavicipitaceae</taxon>
        <taxon>Pochonia</taxon>
    </lineage>
</organism>
<feature type="domain" description="Zn(2)-C6 fungal-type" evidence="4">
    <location>
        <begin position="9"/>
        <end position="38"/>
    </location>
</feature>
<evidence type="ECO:0000259" key="4">
    <source>
        <dbReference type="PROSITE" id="PS50048"/>
    </source>
</evidence>
<dbReference type="STRING" id="1380566.A0A179FI62"/>
<dbReference type="GO" id="GO:0005634">
    <property type="term" value="C:nucleus"/>
    <property type="evidence" value="ECO:0007669"/>
    <property type="project" value="UniProtKB-SubCell"/>
</dbReference>
<dbReference type="EMBL" id="LSBJ02000005">
    <property type="protein sequence ID" value="OAQ65315.1"/>
    <property type="molecule type" value="Genomic_DNA"/>
</dbReference>
<dbReference type="InterPro" id="IPR001138">
    <property type="entry name" value="Zn2Cys6_DnaBD"/>
</dbReference>
<keyword evidence="6" id="KW-1185">Reference proteome</keyword>
<dbReference type="GO" id="GO:0000981">
    <property type="term" value="F:DNA-binding transcription factor activity, RNA polymerase II-specific"/>
    <property type="evidence" value="ECO:0007669"/>
    <property type="project" value="InterPro"/>
</dbReference>
<comment type="caution">
    <text evidence="5">The sequence shown here is derived from an EMBL/GenBank/DDBJ whole genome shotgun (WGS) entry which is preliminary data.</text>
</comment>
<dbReference type="InterPro" id="IPR036864">
    <property type="entry name" value="Zn2-C6_fun-type_DNA-bd_sf"/>
</dbReference>
<dbReference type="InterPro" id="IPR021858">
    <property type="entry name" value="Fun_TF"/>
</dbReference>
<evidence type="ECO:0000256" key="2">
    <source>
        <dbReference type="ARBA" id="ARBA00023242"/>
    </source>
</evidence>
<dbReference type="GO" id="GO:0000976">
    <property type="term" value="F:transcription cis-regulatory region binding"/>
    <property type="evidence" value="ECO:0007669"/>
    <property type="project" value="TreeGrafter"/>
</dbReference>
<dbReference type="GeneID" id="28855807"/>
<name>A0A179FI62_METCM</name>
<dbReference type="AlphaFoldDB" id="A0A179FI62"/>
<sequence>MSLAKRNDGCYECRMRRVRCDKTEPECFKCQKKGIKCSGQGIECRFSKHMKRKQAANSASTILAGGTGASTSSKPTKRFQFVNVENGQDGTFSTTPAQETAASYPEPSSSTSLVLASRRRGPELVRDRQGKPPQSQRGVVSFSSPHAAMEIVPPKSRMLFDHFSNFIASKMVVLDFNGNGYRQIVLPMAVQDDLVGQAVSVIAAFHLSQKVPSMHMAAEKGQELILSRLRHQSLNLEPQNLFSMSTWVTILVLLVGDTITGSNNYVYLLQLLSRLAQLAVKEPTLSEATKAFILEQTKMFQLFGFPLSSQSKGVETLTVSPDHYLDFMTSHPSLAMDPEPYANVMIMKDIIRQACYIYRSRASHEATRESSIEAVEKLRQTVIDMDPNVEGRHALVWAYFVASAESILPEHRDFFYNRLKGLFECTGFGSIPLALQTLDYIWSKQDSTNWTEIVTHERQILIM</sequence>
<dbReference type="KEGG" id="pchm:VFPPC_14042"/>
<dbReference type="PROSITE" id="PS50048">
    <property type="entry name" value="ZN2_CY6_FUNGAL_2"/>
    <property type="match status" value="1"/>
</dbReference>
<dbReference type="PANTHER" id="PTHR37534">
    <property type="entry name" value="TRANSCRIPTIONAL ACTIVATOR PROTEIN UGA3"/>
    <property type="match status" value="1"/>
</dbReference>
<feature type="compositionally biased region" description="Basic and acidic residues" evidence="3">
    <location>
        <begin position="120"/>
        <end position="130"/>
    </location>
</feature>
<feature type="compositionally biased region" description="Polar residues" evidence="3">
    <location>
        <begin position="132"/>
        <end position="142"/>
    </location>
</feature>
<dbReference type="CDD" id="cd00067">
    <property type="entry name" value="GAL4"/>
    <property type="match status" value="1"/>
</dbReference>
<dbReference type="RefSeq" id="XP_018142629.1">
    <property type="nucleotide sequence ID" value="XM_018291813.1"/>
</dbReference>
<gene>
    <name evidence="5" type="ORF">VFPPC_14042</name>
</gene>
<dbReference type="Pfam" id="PF00172">
    <property type="entry name" value="Zn_clus"/>
    <property type="match status" value="1"/>
</dbReference>
<dbReference type="OrthoDB" id="5386330at2759"/>
<evidence type="ECO:0000313" key="5">
    <source>
        <dbReference type="EMBL" id="OAQ65315.1"/>
    </source>
</evidence>
<dbReference type="SMART" id="SM00066">
    <property type="entry name" value="GAL4"/>
    <property type="match status" value="1"/>
</dbReference>
<reference evidence="5 6" key="1">
    <citation type="journal article" date="2016" name="PLoS Pathog.">
        <title>Biosynthesis of antibiotic leucinostatins in bio-control fungus Purpureocillium lilacinum and their inhibition on phytophthora revealed by genome mining.</title>
        <authorList>
            <person name="Wang G."/>
            <person name="Liu Z."/>
            <person name="Lin R."/>
            <person name="Li E."/>
            <person name="Mao Z."/>
            <person name="Ling J."/>
            <person name="Yang Y."/>
            <person name="Yin W.B."/>
            <person name="Xie B."/>
        </authorList>
    </citation>
    <scope>NUCLEOTIDE SEQUENCE [LARGE SCALE GENOMIC DNA]</scope>
    <source>
        <strain evidence="5">170</strain>
    </source>
</reference>
<comment type="subcellular location">
    <subcellularLocation>
        <location evidence="1">Nucleus</location>
    </subcellularLocation>
</comment>
<protein>
    <submittedName>
        <fullName evidence="5">Fungal transcriptional regulatory protein</fullName>
    </submittedName>
</protein>
<dbReference type="PROSITE" id="PS00463">
    <property type="entry name" value="ZN2_CY6_FUNGAL_1"/>
    <property type="match status" value="1"/>
</dbReference>
<dbReference type="Proteomes" id="UP000078397">
    <property type="component" value="Unassembled WGS sequence"/>
</dbReference>
<dbReference type="GO" id="GO:0008270">
    <property type="term" value="F:zinc ion binding"/>
    <property type="evidence" value="ECO:0007669"/>
    <property type="project" value="InterPro"/>
</dbReference>
<dbReference type="Gene3D" id="4.10.240.10">
    <property type="entry name" value="Zn(2)-C6 fungal-type DNA-binding domain"/>
    <property type="match status" value="1"/>
</dbReference>
<dbReference type="Pfam" id="PF11951">
    <property type="entry name" value="Fungal_trans_2"/>
    <property type="match status" value="2"/>
</dbReference>
<dbReference type="GO" id="GO:0045944">
    <property type="term" value="P:positive regulation of transcription by RNA polymerase II"/>
    <property type="evidence" value="ECO:0007669"/>
    <property type="project" value="TreeGrafter"/>
</dbReference>
<keyword evidence="2" id="KW-0539">Nucleus</keyword>
<dbReference type="PANTHER" id="PTHR37534:SF17">
    <property type="entry name" value="ZN(2)-C6 FUNGAL-TYPE DOMAIN-CONTAINING PROTEIN"/>
    <property type="match status" value="1"/>
</dbReference>
<evidence type="ECO:0000256" key="3">
    <source>
        <dbReference type="SAM" id="MobiDB-lite"/>
    </source>
</evidence>
<dbReference type="SUPFAM" id="SSF57701">
    <property type="entry name" value="Zn2/Cys6 DNA-binding domain"/>
    <property type="match status" value="1"/>
</dbReference>
<accession>A0A179FI62</accession>